<feature type="region of interest" description="Disordered" evidence="1">
    <location>
        <begin position="1"/>
        <end position="51"/>
    </location>
</feature>
<dbReference type="AlphaFoldDB" id="A0A2H3JMQ8"/>
<name>A0A2H3JMQ8_WOLCO</name>
<evidence type="ECO:0000313" key="3">
    <source>
        <dbReference type="Proteomes" id="UP000218811"/>
    </source>
</evidence>
<evidence type="ECO:0000256" key="1">
    <source>
        <dbReference type="SAM" id="MobiDB-lite"/>
    </source>
</evidence>
<dbReference type="OrthoDB" id="2804496at2759"/>
<keyword evidence="3" id="KW-1185">Reference proteome</keyword>
<dbReference type="STRING" id="742152.A0A2H3JMQ8"/>
<evidence type="ECO:0000313" key="2">
    <source>
        <dbReference type="EMBL" id="PCH39018.1"/>
    </source>
</evidence>
<feature type="compositionally biased region" description="Basic and acidic residues" evidence="1">
    <location>
        <begin position="34"/>
        <end position="51"/>
    </location>
</feature>
<organism evidence="2 3">
    <name type="scientific">Wolfiporia cocos (strain MD-104)</name>
    <name type="common">Brown rot fungus</name>
    <dbReference type="NCBI Taxonomy" id="742152"/>
    <lineage>
        <taxon>Eukaryota</taxon>
        <taxon>Fungi</taxon>
        <taxon>Dikarya</taxon>
        <taxon>Basidiomycota</taxon>
        <taxon>Agaricomycotina</taxon>
        <taxon>Agaricomycetes</taxon>
        <taxon>Polyporales</taxon>
        <taxon>Phaeolaceae</taxon>
        <taxon>Wolfiporia</taxon>
    </lineage>
</organism>
<proteinExistence type="predicted"/>
<gene>
    <name evidence="2" type="ORF">WOLCODRAFT_141049</name>
</gene>
<reference evidence="2 3" key="1">
    <citation type="journal article" date="2012" name="Science">
        <title>The Paleozoic origin of enzymatic lignin decomposition reconstructed from 31 fungal genomes.</title>
        <authorList>
            <person name="Floudas D."/>
            <person name="Binder M."/>
            <person name="Riley R."/>
            <person name="Barry K."/>
            <person name="Blanchette R.A."/>
            <person name="Henrissat B."/>
            <person name="Martinez A.T."/>
            <person name="Otillar R."/>
            <person name="Spatafora J.W."/>
            <person name="Yadav J.S."/>
            <person name="Aerts A."/>
            <person name="Benoit I."/>
            <person name="Boyd A."/>
            <person name="Carlson A."/>
            <person name="Copeland A."/>
            <person name="Coutinho P.M."/>
            <person name="de Vries R.P."/>
            <person name="Ferreira P."/>
            <person name="Findley K."/>
            <person name="Foster B."/>
            <person name="Gaskell J."/>
            <person name="Glotzer D."/>
            <person name="Gorecki P."/>
            <person name="Heitman J."/>
            <person name="Hesse C."/>
            <person name="Hori C."/>
            <person name="Igarashi K."/>
            <person name="Jurgens J.A."/>
            <person name="Kallen N."/>
            <person name="Kersten P."/>
            <person name="Kohler A."/>
            <person name="Kuees U."/>
            <person name="Kumar T.K.A."/>
            <person name="Kuo A."/>
            <person name="LaButti K."/>
            <person name="Larrondo L.F."/>
            <person name="Lindquist E."/>
            <person name="Ling A."/>
            <person name="Lombard V."/>
            <person name="Lucas S."/>
            <person name="Lundell T."/>
            <person name="Martin R."/>
            <person name="McLaughlin D.J."/>
            <person name="Morgenstern I."/>
            <person name="Morin E."/>
            <person name="Murat C."/>
            <person name="Nagy L.G."/>
            <person name="Nolan M."/>
            <person name="Ohm R.A."/>
            <person name="Patyshakuliyeva A."/>
            <person name="Rokas A."/>
            <person name="Ruiz-Duenas F.J."/>
            <person name="Sabat G."/>
            <person name="Salamov A."/>
            <person name="Samejima M."/>
            <person name="Schmutz J."/>
            <person name="Slot J.C."/>
            <person name="St John F."/>
            <person name="Stenlid J."/>
            <person name="Sun H."/>
            <person name="Sun S."/>
            <person name="Syed K."/>
            <person name="Tsang A."/>
            <person name="Wiebenga A."/>
            <person name="Young D."/>
            <person name="Pisabarro A."/>
            <person name="Eastwood D.C."/>
            <person name="Martin F."/>
            <person name="Cullen D."/>
            <person name="Grigoriev I.V."/>
            <person name="Hibbett D.S."/>
        </authorList>
    </citation>
    <scope>NUCLEOTIDE SEQUENCE [LARGE SCALE GENOMIC DNA]</scope>
    <source>
        <strain evidence="2 3">MD-104</strain>
    </source>
</reference>
<sequence length="342" mass="36387">MAQASTSRSRPMLALGMTRSLTQQGSTRLPMRPSGDKFAERMKRQREQEEEQRLQDLADVAMTAEQFASLQRSFADVKVEFADLDGLSWGTPEAQCLLARWYKSQVMALRRAGPPDVGRDCTPRSPSRHAALAQPSAAGLGSAHATIRAGRTARFPPCLPLAPPPLTLPAGLREYIDAVAAGLITNNPPATSKLTQRRLQLPPHRVFSLPPRVPPSMPAMARETTVRPAVLTSPELGAEGGGKYAGLGGVRRMPGVARPVLDRSATIRPATKIGQDVASPRGAKAFRSLRVVSLPVIKLGSGPPMSRTQSCLGVQMSPPGGCRASEQPFSLAAPSSPVLACA</sequence>
<protein>
    <submittedName>
        <fullName evidence="2">Uncharacterized protein</fullName>
    </submittedName>
</protein>
<dbReference type="EMBL" id="KB467954">
    <property type="protein sequence ID" value="PCH39018.1"/>
    <property type="molecule type" value="Genomic_DNA"/>
</dbReference>
<accession>A0A2H3JMQ8</accession>
<dbReference type="Proteomes" id="UP000218811">
    <property type="component" value="Unassembled WGS sequence"/>
</dbReference>